<gene>
    <name evidence="1" type="ORF">DW921_07160</name>
</gene>
<sequence>MKLPGIFQMYRLDIRFKWWAFLFSTGMLILLGSCRSDTAYHVYQSVAASGWGRQDTLVYELPASLSPGRYLVEIGLRNTSEYAYRDIWLALLSGQGVIPEDAVSSGRGSNLQADSCAFRADTLHLYLADQYGRWLHDGISGSLYQSEWPAVAVCLVDSVSDKPRTLRLVHLMKDTALRGISDVGLRFSIAPVRHQSGERQTAGS</sequence>
<accession>A0A413T0F5</accession>
<dbReference type="EMBL" id="QSFT01000012">
    <property type="protein sequence ID" value="RHA76072.1"/>
    <property type="molecule type" value="Genomic_DNA"/>
</dbReference>
<dbReference type="InterPro" id="IPR020018">
    <property type="entry name" value="Motility-assoc_lipoprot_GldH"/>
</dbReference>
<evidence type="ECO:0000313" key="1">
    <source>
        <dbReference type="EMBL" id="RHA76072.1"/>
    </source>
</evidence>
<dbReference type="PROSITE" id="PS51257">
    <property type="entry name" value="PROKAR_LIPOPROTEIN"/>
    <property type="match status" value="1"/>
</dbReference>
<proteinExistence type="predicted"/>
<protein>
    <recommendedName>
        <fullName evidence="3">Gliding motility lipoprotein GldH</fullName>
    </recommendedName>
</protein>
<name>A0A413T0F5_9BACT</name>
<reference evidence="1 2" key="1">
    <citation type="submission" date="2018-08" db="EMBL/GenBank/DDBJ databases">
        <title>A genome reference for cultivated species of the human gut microbiota.</title>
        <authorList>
            <person name="Zou Y."/>
            <person name="Xue W."/>
            <person name="Luo G."/>
        </authorList>
    </citation>
    <scope>NUCLEOTIDE SEQUENCE [LARGE SCALE GENOMIC DNA]</scope>
    <source>
        <strain evidence="1 2">AM42-38</strain>
    </source>
</reference>
<comment type="caution">
    <text evidence="1">The sequence shown here is derived from an EMBL/GenBank/DDBJ whole genome shotgun (WGS) entry which is preliminary data.</text>
</comment>
<dbReference type="Pfam" id="PF14109">
    <property type="entry name" value="GldH_lipo"/>
    <property type="match status" value="1"/>
</dbReference>
<evidence type="ECO:0008006" key="3">
    <source>
        <dbReference type="Google" id="ProtNLM"/>
    </source>
</evidence>
<dbReference type="AlphaFoldDB" id="A0A413T0F5"/>
<dbReference type="RefSeq" id="WP_118400326.1">
    <property type="nucleotide sequence ID" value="NZ_CABJGD010000012.1"/>
</dbReference>
<dbReference type="Proteomes" id="UP000283855">
    <property type="component" value="Unassembled WGS sequence"/>
</dbReference>
<evidence type="ECO:0000313" key="2">
    <source>
        <dbReference type="Proteomes" id="UP000283855"/>
    </source>
</evidence>
<organism evidence="1 2">
    <name type="scientific">Phocaeicola coprophilus</name>
    <dbReference type="NCBI Taxonomy" id="387090"/>
    <lineage>
        <taxon>Bacteria</taxon>
        <taxon>Pseudomonadati</taxon>
        <taxon>Bacteroidota</taxon>
        <taxon>Bacteroidia</taxon>
        <taxon>Bacteroidales</taxon>
        <taxon>Bacteroidaceae</taxon>
        <taxon>Phocaeicola</taxon>
    </lineage>
</organism>